<proteinExistence type="predicted"/>
<dbReference type="InterPro" id="IPR028082">
    <property type="entry name" value="Peripla_BP_I"/>
</dbReference>
<dbReference type="SUPFAM" id="SSF47413">
    <property type="entry name" value="lambda repressor-like DNA-binding domains"/>
    <property type="match status" value="1"/>
</dbReference>
<gene>
    <name evidence="5" type="ORF">FC85_GL000649</name>
</gene>
<dbReference type="Proteomes" id="UP000052013">
    <property type="component" value="Unassembled WGS sequence"/>
</dbReference>
<evidence type="ECO:0000313" key="6">
    <source>
        <dbReference type="Proteomes" id="UP000052013"/>
    </source>
</evidence>
<evidence type="ECO:0000259" key="4">
    <source>
        <dbReference type="PROSITE" id="PS50932"/>
    </source>
</evidence>
<dbReference type="CDD" id="cd01392">
    <property type="entry name" value="HTH_LacI"/>
    <property type="match status" value="1"/>
</dbReference>
<name>A0A0R1S7N5_9LACO</name>
<feature type="domain" description="HTH lacI-type" evidence="4">
    <location>
        <begin position="2"/>
        <end position="58"/>
    </location>
</feature>
<dbReference type="RefSeq" id="WP_057865116.1">
    <property type="nucleotide sequence ID" value="NZ_AZEY01000079.1"/>
</dbReference>
<protein>
    <submittedName>
        <fullName evidence="5">LacI family transcriptional regulator</fullName>
    </submittedName>
</protein>
<sequence length="340" mass="38206">MATIKEISKLANVSPGTVSRALNPDKREFVANETRNRVKQIADQLGYHYSDRAKQSKDTLNFAVITTLTLEEETRDEYWRFVRHGIYEAARTEEINISKIIRMQAGLHPQDLANYDAIIITGTVSESAVKSLKKYNQHIILVDAGTHYHNLVDAVDSNLAELTTTALNQLSTVANDDELIAFIGGNRKEMSLDGSLSKGIADVRTMAYENWVQTHHRQTAFKEIDWTTKDAMQATTELITEYGNKLRAILVASDPLAIGAMKAMSQNHLIAGKDIALISFDDLEFTSYLTPSLTSIWLPKSELGYTALLQAEMFAKTKRNWSVRTIIPGSFKYRETFLPQ</sequence>
<accession>A0A0R1S7N5</accession>
<dbReference type="PANTHER" id="PTHR30146:SF149">
    <property type="entry name" value="HTH-TYPE TRANSCRIPTIONAL REGULATOR EBGR"/>
    <property type="match status" value="1"/>
</dbReference>
<keyword evidence="2" id="KW-0238">DNA-binding</keyword>
<dbReference type="InterPro" id="IPR010982">
    <property type="entry name" value="Lambda_DNA-bd_dom_sf"/>
</dbReference>
<dbReference type="Pfam" id="PF13377">
    <property type="entry name" value="Peripla_BP_3"/>
    <property type="match status" value="1"/>
</dbReference>
<dbReference type="AlphaFoldDB" id="A0A0R1S7N5"/>
<dbReference type="Pfam" id="PF00356">
    <property type="entry name" value="LacI"/>
    <property type="match status" value="1"/>
</dbReference>
<dbReference type="GO" id="GO:0003700">
    <property type="term" value="F:DNA-binding transcription factor activity"/>
    <property type="evidence" value="ECO:0007669"/>
    <property type="project" value="TreeGrafter"/>
</dbReference>
<dbReference type="SUPFAM" id="SSF53822">
    <property type="entry name" value="Periplasmic binding protein-like I"/>
    <property type="match status" value="1"/>
</dbReference>
<dbReference type="PROSITE" id="PS50932">
    <property type="entry name" value="HTH_LACI_2"/>
    <property type="match status" value="1"/>
</dbReference>
<keyword evidence="3" id="KW-0804">Transcription</keyword>
<comment type="caution">
    <text evidence="5">The sequence shown here is derived from an EMBL/GenBank/DDBJ whole genome shotgun (WGS) entry which is preliminary data.</text>
</comment>
<dbReference type="EMBL" id="AZEY01000079">
    <property type="protein sequence ID" value="KRL64865.1"/>
    <property type="molecule type" value="Genomic_DNA"/>
</dbReference>
<dbReference type="Gene3D" id="1.10.260.40">
    <property type="entry name" value="lambda repressor-like DNA-binding domains"/>
    <property type="match status" value="1"/>
</dbReference>
<organism evidence="5 6">
    <name type="scientific">Lentilactobacillus diolivorans DSM 14421</name>
    <dbReference type="NCBI Taxonomy" id="1423739"/>
    <lineage>
        <taxon>Bacteria</taxon>
        <taxon>Bacillati</taxon>
        <taxon>Bacillota</taxon>
        <taxon>Bacilli</taxon>
        <taxon>Lactobacillales</taxon>
        <taxon>Lactobacillaceae</taxon>
        <taxon>Lentilactobacillus</taxon>
    </lineage>
</organism>
<dbReference type="InterPro" id="IPR046335">
    <property type="entry name" value="LacI/GalR-like_sensor"/>
</dbReference>
<evidence type="ECO:0000256" key="3">
    <source>
        <dbReference type="ARBA" id="ARBA00023163"/>
    </source>
</evidence>
<dbReference type="PATRIC" id="fig|1423739.3.peg.679"/>
<evidence type="ECO:0000313" key="5">
    <source>
        <dbReference type="EMBL" id="KRL64865.1"/>
    </source>
</evidence>
<evidence type="ECO:0000256" key="2">
    <source>
        <dbReference type="ARBA" id="ARBA00023125"/>
    </source>
</evidence>
<evidence type="ECO:0000256" key="1">
    <source>
        <dbReference type="ARBA" id="ARBA00023015"/>
    </source>
</evidence>
<dbReference type="GO" id="GO:0000976">
    <property type="term" value="F:transcription cis-regulatory region binding"/>
    <property type="evidence" value="ECO:0007669"/>
    <property type="project" value="TreeGrafter"/>
</dbReference>
<dbReference type="SMART" id="SM00354">
    <property type="entry name" value="HTH_LACI"/>
    <property type="match status" value="1"/>
</dbReference>
<dbReference type="PANTHER" id="PTHR30146">
    <property type="entry name" value="LACI-RELATED TRANSCRIPTIONAL REPRESSOR"/>
    <property type="match status" value="1"/>
</dbReference>
<dbReference type="InterPro" id="IPR000843">
    <property type="entry name" value="HTH_LacI"/>
</dbReference>
<dbReference type="STRING" id="1423739.FC85_GL000649"/>
<reference evidence="5 6" key="1">
    <citation type="journal article" date="2015" name="Genome Announc.">
        <title>Expanding the biotechnology potential of lactobacilli through comparative genomics of 213 strains and associated genera.</title>
        <authorList>
            <person name="Sun Z."/>
            <person name="Harris H.M."/>
            <person name="McCann A."/>
            <person name="Guo C."/>
            <person name="Argimon S."/>
            <person name="Zhang W."/>
            <person name="Yang X."/>
            <person name="Jeffery I.B."/>
            <person name="Cooney J.C."/>
            <person name="Kagawa T.F."/>
            <person name="Liu W."/>
            <person name="Song Y."/>
            <person name="Salvetti E."/>
            <person name="Wrobel A."/>
            <person name="Rasinkangas P."/>
            <person name="Parkhill J."/>
            <person name="Rea M.C."/>
            <person name="O'Sullivan O."/>
            <person name="Ritari J."/>
            <person name="Douillard F.P."/>
            <person name="Paul Ross R."/>
            <person name="Yang R."/>
            <person name="Briner A.E."/>
            <person name="Felis G.E."/>
            <person name="de Vos W.M."/>
            <person name="Barrangou R."/>
            <person name="Klaenhammer T.R."/>
            <person name="Caufield P.W."/>
            <person name="Cui Y."/>
            <person name="Zhang H."/>
            <person name="O'Toole P.W."/>
        </authorList>
    </citation>
    <scope>NUCLEOTIDE SEQUENCE [LARGE SCALE GENOMIC DNA]</scope>
    <source>
        <strain evidence="5 6">DSM 14421</strain>
    </source>
</reference>
<keyword evidence="1" id="KW-0805">Transcription regulation</keyword>
<dbReference type="Gene3D" id="3.40.50.2300">
    <property type="match status" value="2"/>
</dbReference>